<sequence length="564" mass="61565">MKISFLLSFLFLAAQFGLSQPDLTSAWAFSIGSSSLLGGEGTGGMAMDDEDNMYSILVLRDTTDLDPGPGVVNFIPQYNYGSPLVKYDRDGRLVWAHSFIGGDNAYGEVLEVAYDRMIVSASFTDSLIYDDGAQSTTLIKQEGDHVACILMDLNGQPIDFFLIKGTDAYFQNIITLPDQRILVAGAFKGILSFESNPETLISAGNYDGFIVLLNPDFSVSWAQQIGGPQYDDIEDIKVKGNRIVFSAAHEDTLHIQTVNGLVTLDFEGDEDGAFGTLDLNGNFLNVFTVGGTGSDIVRGIEIDGDGNLYTGGYFEGSVNFAGGNQPDKVYTSWGTNDAFIAKYAPNGDLLWIRIYTNNDYGGIYSLHIARGNEIYADGGFAGRADLNPGVDSLAIEEGYHTTSFLTKLNTDGEWSWSNWFRSEDNTGIRKFVVSTKSSRIYMNGYFYTSMNAALLPDTNYIYTHGQSSDAFFAAFEESGVVSSTHETTHVLSSVFPNPTTGELTIQADEEIKGLEIMSAGATTLRVFKAGSNTIDVNISTLPAGTYFIKLQFANREEIRKVIKL</sequence>
<feature type="signal peptide" evidence="1">
    <location>
        <begin position="1"/>
        <end position="19"/>
    </location>
</feature>
<protein>
    <submittedName>
        <fullName evidence="3">T9SS type A sorting domain-containing protein</fullName>
    </submittedName>
</protein>
<evidence type="ECO:0000313" key="3">
    <source>
        <dbReference type="EMBL" id="MBK9981968.1"/>
    </source>
</evidence>
<feature type="chain" id="PRO_5038452003" evidence="1">
    <location>
        <begin position="20"/>
        <end position="564"/>
    </location>
</feature>
<dbReference type="PANTHER" id="PTHR35580:SF1">
    <property type="entry name" value="PHYTASE-LIKE DOMAIN-CONTAINING PROTEIN"/>
    <property type="match status" value="1"/>
</dbReference>
<dbReference type="InterPro" id="IPR052918">
    <property type="entry name" value="Motility_Chemotaxis_Reg"/>
</dbReference>
<dbReference type="AlphaFoldDB" id="A0A9D7SU04"/>
<reference evidence="3 4" key="1">
    <citation type="submission" date="2020-10" db="EMBL/GenBank/DDBJ databases">
        <title>Connecting structure to function with the recovery of over 1000 high-quality activated sludge metagenome-assembled genomes encoding full-length rRNA genes using long-read sequencing.</title>
        <authorList>
            <person name="Singleton C.M."/>
            <person name="Petriglieri F."/>
            <person name="Kristensen J.M."/>
            <person name="Kirkegaard R.H."/>
            <person name="Michaelsen T.Y."/>
            <person name="Andersen M.H."/>
            <person name="Karst S.M."/>
            <person name="Dueholm M.S."/>
            <person name="Nielsen P.H."/>
            <person name="Albertsen M."/>
        </authorList>
    </citation>
    <scope>NUCLEOTIDE SEQUENCE [LARGE SCALE GENOMIC DNA]</scope>
    <source>
        <strain evidence="3">Ribe_18-Q3-R11-54_MAXAC.273</strain>
    </source>
</reference>
<organism evidence="3 4">
    <name type="scientific">Candidatus Opimibacter skivensis</name>
    <dbReference type="NCBI Taxonomy" id="2982028"/>
    <lineage>
        <taxon>Bacteria</taxon>
        <taxon>Pseudomonadati</taxon>
        <taxon>Bacteroidota</taxon>
        <taxon>Saprospiria</taxon>
        <taxon>Saprospirales</taxon>
        <taxon>Saprospiraceae</taxon>
        <taxon>Candidatus Opimibacter</taxon>
    </lineage>
</organism>
<dbReference type="InterPro" id="IPR026444">
    <property type="entry name" value="Secre_tail"/>
</dbReference>
<keyword evidence="1" id="KW-0732">Signal</keyword>
<accession>A0A9D7SU04</accession>
<evidence type="ECO:0000259" key="2">
    <source>
        <dbReference type="Pfam" id="PF18962"/>
    </source>
</evidence>
<dbReference type="Pfam" id="PF18962">
    <property type="entry name" value="Por_Secre_tail"/>
    <property type="match status" value="1"/>
</dbReference>
<feature type="domain" description="Secretion system C-terminal sorting" evidence="2">
    <location>
        <begin position="494"/>
        <end position="562"/>
    </location>
</feature>
<dbReference type="SUPFAM" id="SSF101898">
    <property type="entry name" value="NHL repeat"/>
    <property type="match status" value="1"/>
</dbReference>
<dbReference type="PANTHER" id="PTHR35580">
    <property type="entry name" value="CELL SURFACE GLYCOPROTEIN (S-LAYER PROTEIN)-LIKE PROTEIN"/>
    <property type="match status" value="1"/>
</dbReference>
<proteinExistence type="predicted"/>
<name>A0A9D7SU04_9BACT</name>
<dbReference type="NCBIfam" id="TIGR04183">
    <property type="entry name" value="Por_Secre_tail"/>
    <property type="match status" value="1"/>
</dbReference>
<gene>
    <name evidence="3" type="ORF">IPP15_06000</name>
</gene>
<dbReference type="EMBL" id="JADKGY010000001">
    <property type="protein sequence ID" value="MBK9981968.1"/>
    <property type="molecule type" value="Genomic_DNA"/>
</dbReference>
<dbReference type="Proteomes" id="UP000808337">
    <property type="component" value="Unassembled WGS sequence"/>
</dbReference>
<comment type="caution">
    <text evidence="3">The sequence shown here is derived from an EMBL/GenBank/DDBJ whole genome shotgun (WGS) entry which is preliminary data.</text>
</comment>
<evidence type="ECO:0000313" key="4">
    <source>
        <dbReference type="Proteomes" id="UP000808337"/>
    </source>
</evidence>
<evidence type="ECO:0000256" key="1">
    <source>
        <dbReference type="SAM" id="SignalP"/>
    </source>
</evidence>